<proteinExistence type="predicted"/>
<dbReference type="InterPro" id="IPR047549">
    <property type="entry name" value="BICC1_KH-I_rpt1"/>
</dbReference>
<feature type="domain" description="BICC1 first type I KH" evidence="1">
    <location>
        <begin position="31"/>
        <end position="84"/>
    </location>
</feature>
<reference evidence="2" key="1">
    <citation type="submission" date="2023-01" db="EMBL/GenBank/DDBJ databases">
        <title>Genome assembly of the deep-sea coral Lophelia pertusa.</title>
        <authorList>
            <person name="Herrera S."/>
            <person name="Cordes E."/>
        </authorList>
    </citation>
    <scope>NUCLEOTIDE SEQUENCE</scope>
    <source>
        <strain evidence="2">USNM1676648</strain>
        <tissue evidence="2">Polyp</tissue>
    </source>
</reference>
<evidence type="ECO:0000313" key="2">
    <source>
        <dbReference type="EMBL" id="KAJ7380802.1"/>
    </source>
</evidence>
<gene>
    <name evidence="2" type="primary">BICC1_2</name>
    <name evidence="2" type="ORF">OS493_007184</name>
</gene>
<keyword evidence="3" id="KW-1185">Reference proteome</keyword>
<organism evidence="2 3">
    <name type="scientific">Desmophyllum pertusum</name>
    <dbReference type="NCBI Taxonomy" id="174260"/>
    <lineage>
        <taxon>Eukaryota</taxon>
        <taxon>Metazoa</taxon>
        <taxon>Cnidaria</taxon>
        <taxon>Anthozoa</taxon>
        <taxon>Hexacorallia</taxon>
        <taxon>Scleractinia</taxon>
        <taxon>Caryophylliina</taxon>
        <taxon>Caryophylliidae</taxon>
        <taxon>Desmophyllum</taxon>
    </lineage>
</organism>
<dbReference type="OrthoDB" id="9937059at2759"/>
<protein>
    <submittedName>
        <fullName evidence="2">Protein bicaudal C 1</fullName>
    </submittedName>
</protein>
<dbReference type="EMBL" id="MU826352">
    <property type="protein sequence ID" value="KAJ7380802.1"/>
    <property type="molecule type" value="Genomic_DNA"/>
</dbReference>
<accession>A0A9X0CYP6</accession>
<evidence type="ECO:0000259" key="1">
    <source>
        <dbReference type="Pfam" id="PF24234"/>
    </source>
</evidence>
<comment type="caution">
    <text evidence="2">The sequence shown here is derived from an EMBL/GenBank/DDBJ whole genome shotgun (WGS) entry which is preliminary data.</text>
</comment>
<dbReference type="AlphaFoldDB" id="A0A9X0CYP6"/>
<dbReference type="Proteomes" id="UP001163046">
    <property type="component" value="Unassembled WGS sequence"/>
</dbReference>
<dbReference type="Pfam" id="PF24234">
    <property type="entry name" value="KH_BICC1_1st"/>
    <property type="match status" value="1"/>
</dbReference>
<sequence length="85" mass="9725">MKMATGLEFFEDEDLPAEEIGEERDPNLVEERFRVDRRKLEQMLQAAVEGCGQTGEEFFQKIMEETATTITWPSKLKIGAKSKKG</sequence>
<evidence type="ECO:0000313" key="3">
    <source>
        <dbReference type="Proteomes" id="UP001163046"/>
    </source>
</evidence>
<name>A0A9X0CYP6_9CNID</name>